<gene>
    <name evidence="3" type="ORF">GFSPODELE1_LOCUS6715</name>
</gene>
<keyword evidence="4" id="KW-1185">Reference proteome</keyword>
<sequence>MMPRTGNHHCCHVKGGGECEKLYKRCTFVSAQSFAVPGAWNVTRSSASKAERAAIAQAVIDTLIPQYNSNSGLVDSLVFYQNAELISAISFHDIITGNKTYSDVVARNIETVMQRQPGFVSLSVSCHATDFGGRTFNNDPATWGVAAFHAYRAYGNNNFLDAATSVWNEVNAFVVSRDNAASGSHPMKNVTFKPFCNSHSVAGGVFDSSSDPNNMDISADTIGLSAYLFEETKNSTGILHHSLDLTACGSDMQQLSYQSGLYMQSLIVYANTTNDANLTSVVNTLAFDAASASWTTSQGVILEGSPDTKSGWSDFKGIFIRALHEVWSRGSKDTDAAKFIQSYVTVQYNALLNYARAGNQYSPNWLGPPTPNLVPWGQLAALDVLNAAIDMDISPSETTASSDTPSTNDDGNSDTTGDHSSSIKTIIGATVGGVAFLVILISIVALILRRRRRRWRSNQQPIDLDSRDNVPSSEFNMTISPFAESSTPSITQYTDTPPATLYRSDRGKVHASVTYAEAQPPNVSENTAREALPILVERLNEVIASFPPRSTAQQERLSSEGPPRYDTLI</sequence>
<feature type="transmembrane region" description="Helical" evidence="2">
    <location>
        <begin position="426"/>
        <end position="448"/>
    </location>
</feature>
<evidence type="ECO:0000256" key="1">
    <source>
        <dbReference type="SAM" id="MobiDB-lite"/>
    </source>
</evidence>
<organism evidence="3 4">
    <name type="scientific">Somion occarium</name>
    <dbReference type="NCBI Taxonomy" id="3059160"/>
    <lineage>
        <taxon>Eukaryota</taxon>
        <taxon>Fungi</taxon>
        <taxon>Dikarya</taxon>
        <taxon>Basidiomycota</taxon>
        <taxon>Agaricomycotina</taxon>
        <taxon>Agaricomycetes</taxon>
        <taxon>Polyporales</taxon>
        <taxon>Cerrenaceae</taxon>
        <taxon>Somion</taxon>
    </lineage>
</organism>
<proteinExistence type="predicted"/>
<dbReference type="Proteomes" id="UP001497453">
    <property type="component" value="Chromosome 4"/>
</dbReference>
<evidence type="ECO:0008006" key="5">
    <source>
        <dbReference type="Google" id="ProtNLM"/>
    </source>
</evidence>
<reference evidence="4" key="1">
    <citation type="submission" date="2024-04" db="EMBL/GenBank/DDBJ databases">
        <authorList>
            <person name="Shaw F."/>
            <person name="Minotto A."/>
        </authorList>
    </citation>
    <scope>NUCLEOTIDE SEQUENCE [LARGE SCALE GENOMIC DNA]</scope>
</reference>
<keyword evidence="2" id="KW-0812">Transmembrane</keyword>
<feature type="compositionally biased region" description="Low complexity" evidence="1">
    <location>
        <begin position="401"/>
        <end position="420"/>
    </location>
</feature>
<dbReference type="SUPFAM" id="SSF48208">
    <property type="entry name" value="Six-hairpin glycosidases"/>
    <property type="match status" value="1"/>
</dbReference>
<feature type="region of interest" description="Disordered" evidence="1">
    <location>
        <begin position="546"/>
        <end position="569"/>
    </location>
</feature>
<name>A0ABP1DN88_9APHY</name>
<evidence type="ECO:0000256" key="2">
    <source>
        <dbReference type="SAM" id="Phobius"/>
    </source>
</evidence>
<feature type="region of interest" description="Disordered" evidence="1">
    <location>
        <begin position="395"/>
        <end position="420"/>
    </location>
</feature>
<protein>
    <recommendedName>
        <fullName evidence="5">Glycoside hydrolase family 76 protein</fullName>
    </recommendedName>
</protein>
<dbReference type="EMBL" id="OZ037947">
    <property type="protein sequence ID" value="CAL1708144.1"/>
    <property type="molecule type" value="Genomic_DNA"/>
</dbReference>
<dbReference type="PANTHER" id="PTHR47791">
    <property type="entry name" value="MEIOTICALLY UP-REGULATED GENE 191 PROTEIN"/>
    <property type="match status" value="1"/>
</dbReference>
<dbReference type="InterPro" id="IPR053169">
    <property type="entry name" value="MUG_Protein"/>
</dbReference>
<dbReference type="InterPro" id="IPR008928">
    <property type="entry name" value="6-hairpin_glycosidase_sf"/>
</dbReference>
<keyword evidence="2" id="KW-0472">Membrane</keyword>
<dbReference type="PANTHER" id="PTHR47791:SF3">
    <property type="entry name" value="MEIOTICALLY UP-REGULATED GENE 191 PROTEIN"/>
    <property type="match status" value="1"/>
</dbReference>
<keyword evidence="2" id="KW-1133">Transmembrane helix</keyword>
<evidence type="ECO:0000313" key="3">
    <source>
        <dbReference type="EMBL" id="CAL1708144.1"/>
    </source>
</evidence>
<dbReference type="Gene3D" id="1.50.10.20">
    <property type="match status" value="1"/>
</dbReference>
<accession>A0ABP1DN88</accession>
<evidence type="ECO:0000313" key="4">
    <source>
        <dbReference type="Proteomes" id="UP001497453"/>
    </source>
</evidence>